<proteinExistence type="predicted"/>
<evidence type="ECO:0000313" key="2">
    <source>
        <dbReference type="Proteomes" id="UP001139263"/>
    </source>
</evidence>
<reference evidence="1" key="1">
    <citation type="submission" date="2022-03" db="EMBL/GenBank/DDBJ databases">
        <title>Draft Genome Sequence of Firmicute Strain S0AB, a Heterotrophic Iron/Sulfur-Oxidizing Extreme Acidophile.</title>
        <authorList>
            <person name="Vergara E."/>
            <person name="Pakostova E."/>
            <person name="Johnson D.B."/>
            <person name="Holmes D.S."/>
        </authorList>
    </citation>
    <scope>NUCLEOTIDE SEQUENCE</scope>
    <source>
        <strain evidence="1">S0AB</strain>
    </source>
</reference>
<dbReference type="RefSeq" id="WP_241716203.1">
    <property type="nucleotide sequence ID" value="NZ_JALBUF010000015.1"/>
</dbReference>
<sequence length="85" mass="9811">MEADFTSDAVASITKVTNEVQRIESLSFEYKEAWVGEVTVKAISKISFLWPMMNIATSKGYRDFPESSVRWIMIEKKRWAGKMEV</sequence>
<keyword evidence="2" id="KW-1185">Reference proteome</keyword>
<comment type="caution">
    <text evidence="1">The sequence shown here is derived from an EMBL/GenBank/DDBJ whole genome shotgun (WGS) entry which is preliminary data.</text>
</comment>
<dbReference type="Proteomes" id="UP001139263">
    <property type="component" value="Unassembled WGS sequence"/>
</dbReference>
<dbReference type="AlphaFoldDB" id="A0A9X1VAX7"/>
<evidence type="ECO:0000313" key="1">
    <source>
        <dbReference type="EMBL" id="MCI0184484.1"/>
    </source>
</evidence>
<name>A0A9X1VAX7_9BACL</name>
<dbReference type="EMBL" id="JALBUF010000015">
    <property type="protein sequence ID" value="MCI0184484.1"/>
    <property type="molecule type" value="Genomic_DNA"/>
</dbReference>
<protein>
    <submittedName>
        <fullName evidence="1">Uncharacterized protein</fullName>
    </submittedName>
</protein>
<accession>A0A9X1VAX7</accession>
<gene>
    <name evidence="1" type="ORF">MM817_02781</name>
</gene>
<organism evidence="1 2">
    <name type="scientific">Sulfoacidibacillus ferrooxidans</name>
    <dbReference type="NCBI Taxonomy" id="2005001"/>
    <lineage>
        <taxon>Bacteria</taxon>
        <taxon>Bacillati</taxon>
        <taxon>Bacillota</taxon>
        <taxon>Bacilli</taxon>
        <taxon>Bacillales</taxon>
        <taxon>Alicyclobacillaceae</taxon>
        <taxon>Sulfoacidibacillus</taxon>
    </lineage>
</organism>